<keyword evidence="2" id="KW-0288">FMN</keyword>
<accession>A0A212QR17</accession>
<evidence type="ECO:0000259" key="5">
    <source>
        <dbReference type="Pfam" id="PF00296"/>
    </source>
</evidence>
<protein>
    <submittedName>
        <fullName evidence="6">Alkanesulfonate monooxygenase</fullName>
    </submittedName>
</protein>
<dbReference type="PANTHER" id="PTHR42847">
    <property type="entry name" value="ALKANESULFONATE MONOOXYGENASE"/>
    <property type="match status" value="1"/>
</dbReference>
<keyword evidence="7" id="KW-1185">Reference proteome</keyword>
<dbReference type="EMBL" id="FYEH01000003">
    <property type="protein sequence ID" value="SNB61996.1"/>
    <property type="molecule type" value="Genomic_DNA"/>
</dbReference>
<dbReference type="RefSeq" id="WP_088560272.1">
    <property type="nucleotide sequence ID" value="NZ_FYEH01000003.1"/>
</dbReference>
<dbReference type="PANTHER" id="PTHR42847:SF4">
    <property type="entry name" value="ALKANESULFONATE MONOOXYGENASE-RELATED"/>
    <property type="match status" value="1"/>
</dbReference>
<dbReference type="InterPro" id="IPR036661">
    <property type="entry name" value="Luciferase-like_sf"/>
</dbReference>
<dbReference type="Gene3D" id="3.20.20.30">
    <property type="entry name" value="Luciferase-like domain"/>
    <property type="match status" value="1"/>
</dbReference>
<organism evidence="6 7">
    <name type="scientific">Arboricoccus pini</name>
    <dbReference type="NCBI Taxonomy" id="1963835"/>
    <lineage>
        <taxon>Bacteria</taxon>
        <taxon>Pseudomonadati</taxon>
        <taxon>Pseudomonadota</taxon>
        <taxon>Alphaproteobacteria</taxon>
        <taxon>Geminicoccales</taxon>
        <taxon>Geminicoccaceae</taxon>
        <taxon>Arboricoccus</taxon>
    </lineage>
</organism>
<feature type="domain" description="Luciferase-like" evidence="5">
    <location>
        <begin position="26"/>
        <end position="321"/>
    </location>
</feature>
<dbReference type="Pfam" id="PF00296">
    <property type="entry name" value="Bac_luciferase"/>
    <property type="match status" value="1"/>
</dbReference>
<reference evidence="6 7" key="1">
    <citation type="submission" date="2017-06" db="EMBL/GenBank/DDBJ databases">
        <authorList>
            <person name="Kim H.J."/>
            <person name="Triplett B.A."/>
        </authorList>
    </citation>
    <scope>NUCLEOTIDE SEQUENCE [LARGE SCALE GENOMIC DNA]</scope>
    <source>
        <strain evidence="6 7">B29T1</strain>
    </source>
</reference>
<evidence type="ECO:0000256" key="3">
    <source>
        <dbReference type="ARBA" id="ARBA00023002"/>
    </source>
</evidence>
<dbReference type="GO" id="GO:0046306">
    <property type="term" value="P:alkanesulfonate catabolic process"/>
    <property type="evidence" value="ECO:0007669"/>
    <property type="project" value="TreeGrafter"/>
</dbReference>
<evidence type="ECO:0000256" key="2">
    <source>
        <dbReference type="ARBA" id="ARBA00022643"/>
    </source>
</evidence>
<dbReference type="GO" id="GO:0008726">
    <property type="term" value="F:alkanesulfonate monooxygenase activity"/>
    <property type="evidence" value="ECO:0007669"/>
    <property type="project" value="TreeGrafter"/>
</dbReference>
<dbReference type="SUPFAM" id="SSF51679">
    <property type="entry name" value="Bacterial luciferase-like"/>
    <property type="match status" value="1"/>
</dbReference>
<name>A0A212QR17_9PROT</name>
<evidence type="ECO:0000256" key="1">
    <source>
        <dbReference type="ARBA" id="ARBA00022630"/>
    </source>
</evidence>
<dbReference type="Proteomes" id="UP000197065">
    <property type="component" value="Unassembled WGS sequence"/>
</dbReference>
<evidence type="ECO:0000256" key="4">
    <source>
        <dbReference type="ARBA" id="ARBA00023033"/>
    </source>
</evidence>
<dbReference type="CDD" id="cd01094">
    <property type="entry name" value="Alkanesulfonate_monoxygenase"/>
    <property type="match status" value="1"/>
</dbReference>
<dbReference type="InterPro" id="IPR050172">
    <property type="entry name" value="SsuD_RutA_monooxygenase"/>
</dbReference>
<dbReference type="OrthoDB" id="9814695at2"/>
<evidence type="ECO:0000313" key="6">
    <source>
        <dbReference type="EMBL" id="SNB61996.1"/>
    </source>
</evidence>
<dbReference type="AlphaFoldDB" id="A0A212QR17"/>
<keyword evidence="4 6" id="KW-0503">Monooxygenase</keyword>
<proteinExistence type="predicted"/>
<sequence>MSYEGPRFGIWALVSGATGSLFHPDDPPDATWERNRRLVLEAEALGYDSTLVAQHLFHVRDERLDQLETWTACAGLAAITSRIEIIAAIKPYLFHPVVLAKMATQIEEISQGRFAINLVNAWYKPEFERAGIPFTDHDDRYAYGREWIDIVRPLMEGRKVNTKGQHFEVSDYQLHPTGRYRPRPLIYAGGESSQARDLAAGVADTWFINGQPPEDVAALIADISRRPRVDAPLRFGLAAFVIARRTDEEAQDELQRAFELAEQDRPYRRQSLDNTDNKAVMFKTFARMPHVGTNGGTAAGLVGSYERVAERIRRFHSLGIDLFMLQFQPFEAEMRRFAHEVMPRVRERSAAA</sequence>
<dbReference type="InterPro" id="IPR011251">
    <property type="entry name" value="Luciferase-like_dom"/>
</dbReference>
<gene>
    <name evidence="6" type="ORF">SAMN07250955_1038</name>
</gene>
<evidence type="ECO:0000313" key="7">
    <source>
        <dbReference type="Proteomes" id="UP000197065"/>
    </source>
</evidence>
<keyword evidence="1" id="KW-0285">Flavoprotein</keyword>
<keyword evidence="3" id="KW-0560">Oxidoreductase</keyword>